<name>A0AAP9KS62_9GAMM</name>
<dbReference type="KEGG" id="ppho:CTZ24_25350"/>
<gene>
    <name evidence="3" type="ORF">CTZ24_25350</name>
    <name evidence="2" type="ORF">Q3404_25415</name>
</gene>
<evidence type="ECO:0000313" key="4">
    <source>
        <dbReference type="Proteomes" id="UP000424872"/>
    </source>
</evidence>
<proteinExistence type="predicted"/>
<dbReference type="Pfam" id="PF15599">
    <property type="entry name" value="Imm63"/>
    <property type="match status" value="1"/>
</dbReference>
<dbReference type="Proteomes" id="UP001171299">
    <property type="component" value="Unassembled WGS sequence"/>
</dbReference>
<protein>
    <submittedName>
        <fullName evidence="2">Imm63 family immunity protein</fullName>
    </submittedName>
</protein>
<dbReference type="InterPro" id="IPR028952">
    <property type="entry name" value="Imm63"/>
</dbReference>
<keyword evidence="5" id="KW-1185">Reference proteome</keyword>
<evidence type="ECO:0000259" key="1">
    <source>
        <dbReference type="Pfam" id="PF15599"/>
    </source>
</evidence>
<sequence length="136" mass="16088">MSVTIEEIQKIVNSLCEKIHAPKSIVGTSPFDDGRPYLSVENDEYNYIYSERGYEFSRKKTSSPDELLFWIMYDVVHQMAVSYELNHRIEGCDVRRLIFRKVIEYLSQLKSEWGEKAKEKFNQILVQDPFKDNLKL</sequence>
<dbReference type="EMBL" id="CP024639">
    <property type="protein sequence ID" value="QGR09779.1"/>
    <property type="molecule type" value="Genomic_DNA"/>
</dbReference>
<dbReference type="AlphaFoldDB" id="A0AAP9KS62"/>
<reference evidence="4" key="1">
    <citation type="submission" date="2017-11" db="EMBL/GenBank/DDBJ databases">
        <title>Genome sequence of Pantoea sp. MSR2.</title>
        <authorList>
            <person name="Nascimento F.X."/>
        </authorList>
    </citation>
    <scope>NUCLEOTIDE SEQUENCE [LARGE SCALE GENOMIC DNA]</scope>
    <source>
        <strain evidence="4">MSR2</strain>
        <plasmid evidence="4">pmsr2c</plasmid>
    </source>
</reference>
<dbReference type="RefSeq" id="WP_208726948.1">
    <property type="nucleotide sequence ID" value="NZ_CP024639.1"/>
</dbReference>
<reference evidence="3" key="2">
    <citation type="journal article" date="2020" name="Environ. Microbiol.">
        <title>The extreme plant-growth-promoting properties of Pantoea phytobeneficialis MSR2 revealed by functional and genomic analysis.</title>
        <authorList>
            <person name="Nascimento F.X."/>
            <person name="Hernandez A.G."/>
            <person name="Glick B.R."/>
            <person name="Rossi M.J."/>
        </authorList>
    </citation>
    <scope>NUCLEOTIDE SEQUENCE</scope>
    <source>
        <strain evidence="3">MSR2</strain>
    </source>
</reference>
<evidence type="ECO:0000313" key="3">
    <source>
        <dbReference type="EMBL" id="QGR09779.1"/>
    </source>
</evidence>
<feature type="domain" description="Immunity protein 63" evidence="1">
    <location>
        <begin position="42"/>
        <end position="121"/>
    </location>
</feature>
<evidence type="ECO:0000313" key="2">
    <source>
        <dbReference type="EMBL" id="MDO6409912.1"/>
    </source>
</evidence>
<dbReference type="Proteomes" id="UP000424872">
    <property type="component" value="Plasmid pMSR2C"/>
</dbReference>
<organism evidence="3 4">
    <name type="scientific">Pantoea phytobeneficialis</name>
    <dbReference type="NCBI Taxonomy" id="2052056"/>
    <lineage>
        <taxon>Bacteria</taxon>
        <taxon>Pseudomonadati</taxon>
        <taxon>Pseudomonadota</taxon>
        <taxon>Gammaproteobacteria</taxon>
        <taxon>Enterobacterales</taxon>
        <taxon>Erwiniaceae</taxon>
        <taxon>Pantoea</taxon>
    </lineage>
</organism>
<geneLocation type="plasmid" evidence="4">
    <name>pmsr2c</name>
</geneLocation>
<dbReference type="EMBL" id="JAUOOM010000040">
    <property type="protein sequence ID" value="MDO6409912.1"/>
    <property type="molecule type" value="Genomic_DNA"/>
</dbReference>
<accession>A0AAP9KS62</accession>
<geneLocation type="plasmid" evidence="3">
    <name>pMSR2C</name>
</geneLocation>
<evidence type="ECO:0000313" key="5">
    <source>
        <dbReference type="Proteomes" id="UP001171299"/>
    </source>
</evidence>
<keyword evidence="3" id="KW-0614">Plasmid</keyword>
<reference evidence="2" key="3">
    <citation type="submission" date="2023-07" db="EMBL/GenBank/DDBJ databases">
        <title>The extreme plant-growth-promoting properties of Pantoea phytobeneficialis PF55 revealed by functional and genomic analysis.</title>
        <authorList>
            <person name="Nascimento F.X."/>
            <person name="Marcio R.J."/>
        </authorList>
    </citation>
    <scope>NUCLEOTIDE SEQUENCE</scope>
    <source>
        <strain evidence="2">PF55</strain>
    </source>
</reference>